<evidence type="ECO:0000256" key="1">
    <source>
        <dbReference type="ARBA" id="ARBA00022574"/>
    </source>
</evidence>
<feature type="repeat" description="WD" evidence="3">
    <location>
        <begin position="153"/>
        <end position="187"/>
    </location>
</feature>
<dbReference type="SMART" id="SM00320">
    <property type="entry name" value="WD40"/>
    <property type="match status" value="6"/>
</dbReference>
<dbReference type="PANTHER" id="PTHR19869:SF1">
    <property type="entry name" value="WD REPEAT-CONTAINING PROTEIN 31"/>
    <property type="match status" value="1"/>
</dbReference>
<feature type="repeat" description="WD" evidence="3">
    <location>
        <begin position="104"/>
        <end position="145"/>
    </location>
</feature>
<keyword evidence="1 3" id="KW-0853">WD repeat</keyword>
<dbReference type="Proteomes" id="UP000014760">
    <property type="component" value="Unassembled WGS sequence"/>
</dbReference>
<dbReference type="OMA" id="KVICYPG"/>
<feature type="repeat" description="WD" evidence="3">
    <location>
        <begin position="62"/>
        <end position="103"/>
    </location>
</feature>
<dbReference type="STRING" id="283909.R7UKK1"/>
<dbReference type="EMBL" id="AMQN01001173">
    <property type="status" value="NOT_ANNOTATED_CDS"/>
    <property type="molecule type" value="Genomic_DNA"/>
</dbReference>
<dbReference type="HOGENOM" id="CLU_061931_0_0_1"/>
<dbReference type="CDD" id="cd00200">
    <property type="entry name" value="WD40"/>
    <property type="match status" value="1"/>
</dbReference>
<dbReference type="Gene3D" id="2.130.10.10">
    <property type="entry name" value="YVTN repeat-like/Quinoprotein amine dehydrogenase"/>
    <property type="match status" value="2"/>
</dbReference>
<dbReference type="PRINTS" id="PR00320">
    <property type="entry name" value="GPROTEINBRPT"/>
</dbReference>
<reference evidence="6" key="1">
    <citation type="submission" date="2012-12" db="EMBL/GenBank/DDBJ databases">
        <authorList>
            <person name="Hellsten U."/>
            <person name="Grimwood J."/>
            <person name="Chapman J.A."/>
            <person name="Shapiro H."/>
            <person name="Aerts A."/>
            <person name="Otillar R.P."/>
            <person name="Terry A.Y."/>
            <person name="Boore J.L."/>
            <person name="Simakov O."/>
            <person name="Marletaz F."/>
            <person name="Cho S.-J."/>
            <person name="Edsinger-Gonzales E."/>
            <person name="Havlak P."/>
            <person name="Kuo D.-H."/>
            <person name="Larsson T."/>
            <person name="Lv J."/>
            <person name="Arendt D."/>
            <person name="Savage R."/>
            <person name="Osoegawa K."/>
            <person name="de Jong P."/>
            <person name="Lindberg D.R."/>
            <person name="Seaver E.C."/>
            <person name="Weisblat D.A."/>
            <person name="Putnam N.H."/>
            <person name="Grigoriev I.V."/>
            <person name="Rokhsar D.S."/>
        </authorList>
    </citation>
    <scope>NUCLEOTIDE SEQUENCE</scope>
    <source>
        <strain evidence="6">I ESC-2004</strain>
    </source>
</reference>
<dbReference type="InterPro" id="IPR036322">
    <property type="entry name" value="WD40_repeat_dom_sf"/>
</dbReference>
<keyword evidence="6" id="KW-1185">Reference proteome</keyword>
<dbReference type="InterPro" id="IPR015943">
    <property type="entry name" value="WD40/YVTN_repeat-like_dom_sf"/>
</dbReference>
<protein>
    <submittedName>
        <fullName evidence="4 5">Uncharacterized protein</fullName>
    </submittedName>
</protein>
<dbReference type="AlphaFoldDB" id="R7UKK1"/>
<evidence type="ECO:0000256" key="2">
    <source>
        <dbReference type="ARBA" id="ARBA00022737"/>
    </source>
</evidence>
<organism evidence="4">
    <name type="scientific">Capitella teleta</name>
    <name type="common">Polychaete worm</name>
    <dbReference type="NCBI Taxonomy" id="283909"/>
    <lineage>
        <taxon>Eukaryota</taxon>
        <taxon>Metazoa</taxon>
        <taxon>Spiralia</taxon>
        <taxon>Lophotrochozoa</taxon>
        <taxon>Annelida</taxon>
        <taxon>Polychaeta</taxon>
        <taxon>Sedentaria</taxon>
        <taxon>Scolecida</taxon>
        <taxon>Capitellidae</taxon>
        <taxon>Capitella</taxon>
    </lineage>
</organism>
<evidence type="ECO:0000256" key="3">
    <source>
        <dbReference type="PROSITE-ProRule" id="PRU00221"/>
    </source>
</evidence>
<dbReference type="PROSITE" id="PS00678">
    <property type="entry name" value="WD_REPEATS_1"/>
    <property type="match status" value="1"/>
</dbReference>
<evidence type="ECO:0000313" key="5">
    <source>
        <dbReference type="EnsemblMetazoa" id="CapteP168654"/>
    </source>
</evidence>
<gene>
    <name evidence="4" type="ORF">CAPTEDRAFT_168654</name>
</gene>
<evidence type="ECO:0000313" key="6">
    <source>
        <dbReference type="Proteomes" id="UP000014760"/>
    </source>
</evidence>
<reference evidence="4 6" key="2">
    <citation type="journal article" date="2013" name="Nature">
        <title>Insights into bilaterian evolution from three spiralian genomes.</title>
        <authorList>
            <person name="Simakov O."/>
            <person name="Marletaz F."/>
            <person name="Cho S.J."/>
            <person name="Edsinger-Gonzales E."/>
            <person name="Havlak P."/>
            <person name="Hellsten U."/>
            <person name="Kuo D.H."/>
            <person name="Larsson T."/>
            <person name="Lv J."/>
            <person name="Arendt D."/>
            <person name="Savage R."/>
            <person name="Osoegawa K."/>
            <person name="de Jong P."/>
            <person name="Grimwood J."/>
            <person name="Chapman J.A."/>
            <person name="Shapiro H."/>
            <person name="Aerts A."/>
            <person name="Otillar R.P."/>
            <person name="Terry A.Y."/>
            <person name="Boore J.L."/>
            <person name="Grigoriev I.V."/>
            <person name="Lindberg D.R."/>
            <person name="Seaver E.C."/>
            <person name="Weisblat D.A."/>
            <person name="Putnam N.H."/>
            <person name="Rokhsar D.S."/>
        </authorList>
    </citation>
    <scope>NUCLEOTIDE SEQUENCE</scope>
    <source>
        <strain evidence="4 6">I ESC-2004</strain>
    </source>
</reference>
<dbReference type="EnsemblMetazoa" id="CapteT168654">
    <property type="protein sequence ID" value="CapteP168654"/>
    <property type="gene ID" value="CapteG168654"/>
</dbReference>
<dbReference type="InterPro" id="IPR001680">
    <property type="entry name" value="WD40_rpt"/>
</dbReference>
<dbReference type="SUPFAM" id="SSF50978">
    <property type="entry name" value="WD40 repeat-like"/>
    <property type="match status" value="1"/>
</dbReference>
<accession>R7UKK1</accession>
<dbReference type="EMBL" id="KB300511">
    <property type="protein sequence ID" value="ELU06603.1"/>
    <property type="molecule type" value="Genomic_DNA"/>
</dbReference>
<dbReference type="PROSITE" id="PS50082">
    <property type="entry name" value="WD_REPEATS_2"/>
    <property type="match status" value="4"/>
</dbReference>
<evidence type="ECO:0000313" key="4">
    <source>
        <dbReference type="EMBL" id="ELU06603.1"/>
    </source>
</evidence>
<proteinExistence type="predicted"/>
<keyword evidence="2" id="KW-0677">Repeat</keyword>
<dbReference type="InterPro" id="IPR020472">
    <property type="entry name" value="WD40_PAC1"/>
</dbReference>
<dbReference type="OrthoDB" id="6262491at2759"/>
<reference evidence="5" key="3">
    <citation type="submission" date="2015-06" db="UniProtKB">
        <authorList>
            <consortium name="EnsemblMetazoa"/>
        </authorList>
    </citation>
    <scope>IDENTIFICATION</scope>
</reference>
<dbReference type="Pfam" id="PF00400">
    <property type="entry name" value="WD40"/>
    <property type="match status" value="4"/>
</dbReference>
<name>R7UKK1_CAPTE</name>
<sequence>MGGNQSSYVVPGGTCRVQRWPKTHEEPITSVFAVSPSVCLSSSKDNTFSQFDFKNGKLQKRWHGHSAEVTEAVYGHQSQMYFSASRDRVIHVWNKDSVSPVKSLAGHELVVTALSLNQDNSMLVSGSRDNALILWDVQQGVSVLKNSISRNLITHIHWAPHSNMIAQTGEDKDVRIWDARTLKVSQTFPRKQHIQLCCQISDDRNYCLTSSNGFSGNGCEATLWDLRQSGIVREFKGHMESVGGCCFIPSTLSNGQNLLATCSSDCSVRVWDEQTAECVAVETVPGSGPLTSMAVFPDSCLCVGSFNVGVSTFQLEKQLERWILFQVASF</sequence>
<dbReference type="PROSITE" id="PS50294">
    <property type="entry name" value="WD_REPEATS_REGION"/>
    <property type="match status" value="2"/>
</dbReference>
<dbReference type="PANTHER" id="PTHR19869">
    <property type="entry name" value="SPERMATID WD-REPEAT PROTEIN"/>
    <property type="match status" value="1"/>
</dbReference>
<dbReference type="InterPro" id="IPR019775">
    <property type="entry name" value="WD40_repeat_CS"/>
</dbReference>
<dbReference type="InterPro" id="IPR040066">
    <property type="entry name" value="WDR31"/>
</dbReference>
<feature type="repeat" description="WD" evidence="3">
    <location>
        <begin position="235"/>
        <end position="281"/>
    </location>
</feature>